<feature type="transmembrane region" description="Helical" evidence="1">
    <location>
        <begin position="672"/>
        <end position="693"/>
    </location>
</feature>
<keyword evidence="6" id="KW-1185">Reference proteome</keyword>
<dbReference type="Gene3D" id="3.40.50.12780">
    <property type="entry name" value="N-terminal domain of ligase-like"/>
    <property type="match status" value="1"/>
</dbReference>
<evidence type="ECO:0000313" key="6">
    <source>
        <dbReference type="Proteomes" id="UP001239083"/>
    </source>
</evidence>
<dbReference type="PANTHER" id="PTHR43767:SF10">
    <property type="entry name" value="SURFACTIN SYNTHASE SUBUNIT 1"/>
    <property type="match status" value="1"/>
</dbReference>
<evidence type="ECO:0000259" key="2">
    <source>
        <dbReference type="Pfam" id="PF00501"/>
    </source>
</evidence>
<dbReference type="RefSeq" id="WP_307043338.1">
    <property type="nucleotide sequence ID" value="NZ_JAUSYY010000001.1"/>
</dbReference>
<dbReference type="PANTHER" id="PTHR43767">
    <property type="entry name" value="LONG-CHAIN-FATTY-ACID--COA LIGASE"/>
    <property type="match status" value="1"/>
</dbReference>
<dbReference type="InterPro" id="IPR050237">
    <property type="entry name" value="ATP-dep_AMP-bd_enzyme"/>
</dbReference>
<dbReference type="InterPro" id="IPR002656">
    <property type="entry name" value="Acyl_transf_3_dom"/>
</dbReference>
<dbReference type="InterPro" id="IPR042099">
    <property type="entry name" value="ANL_N_sf"/>
</dbReference>
<feature type="transmembrane region" description="Helical" evidence="1">
    <location>
        <begin position="591"/>
        <end position="611"/>
    </location>
</feature>
<dbReference type="Pfam" id="PF00501">
    <property type="entry name" value="AMP-binding"/>
    <property type="match status" value="1"/>
</dbReference>
<feature type="transmembrane region" description="Helical" evidence="1">
    <location>
        <begin position="734"/>
        <end position="750"/>
    </location>
</feature>
<feature type="domain" description="Carrier" evidence="3">
    <location>
        <begin position="487"/>
        <end position="531"/>
    </location>
</feature>
<protein>
    <submittedName>
        <fullName evidence="5">Acyl-CoA synthetase (AMP-forming)/AMP-acid ligase II</fullName>
    </submittedName>
</protein>
<dbReference type="Proteomes" id="UP001239083">
    <property type="component" value="Unassembled WGS sequence"/>
</dbReference>
<feature type="domain" description="Acyltransferase 3" evidence="4">
    <location>
        <begin position="574"/>
        <end position="839"/>
    </location>
</feature>
<sequence length="866" mass="93542">MRETATFPTPGGTLDLLGGDPATPALVTADGIVDYAELRERVRSRAAQLGPERRLVMIHAANAIEPLVTYLAALEGGHVVLLVSGDDDAAATRHRDQFLERHDPDVVFRAGDHGWLLDERRDGTRHELHPDLAMLASTSGSTGSPKLVRLSHANLLSNAASIADYLRIGPDDRAATTLPMHYCYGLSVVNSHLLSGGSLLLTERSVIEPAFWADFRDAGATSFAGVPYTFDLLDGTDFAARTPPTLRYVTQAGGRLGADRVERYARLGRERGFDVVVMYGQTEATARMAYLPPDLAETHPGSIGIPIPGGAFRIDGDPVGELVYEGPNVMLGYAEGPEDFADGATIDELRTGDLARLTDSGLYEIVGRVSRFVKVFGLRIDLDRIEGFLLEGGIEGRAISHDERLTVFVLHDRDVAATAQLIADRTGLPAHVVRVHPIAEFPRTSSGKPDQAALARHVELLERREAERQAVSAATDGATDGAAPMHDRIRDLYAELLGRPDTTLDDSFVALDGDSLSYVEVSLQLGRLLGTLPADWPGRSIRELAGEQQSRPPAAATLRRRWVPRVRQVETSVVLRTLAIVLIVATHADLIALKGGAHLLLAVAGFNLARFRLADVPRRARLGGLLRSVTQLLVPAVLWIGGVALIAGTYDPATVLLMNNVVSDDTGWTEQWHFWFLEAIVWSIVGVAVLLLVPVFDRLERRRGFAVALALVAATLTLRYVVAGGIVASSPTRYAIPGVLWLIAIGWLIARATTTTQRLLATAIVLATVPGFFDDPAREALIVVGLVLLTWVRSLPVPAVLAGLVGAIASASMFVYLTHWQVYPPIEEVSPALAVVASFAVGLLVWRGYGTLSRSLTRSISARRPR</sequence>
<dbReference type="Pfam" id="PF00550">
    <property type="entry name" value="PP-binding"/>
    <property type="match status" value="1"/>
</dbReference>
<organism evidence="5 6">
    <name type="scientific">Agromyces ramosus</name>
    <dbReference type="NCBI Taxonomy" id="33879"/>
    <lineage>
        <taxon>Bacteria</taxon>
        <taxon>Bacillati</taxon>
        <taxon>Actinomycetota</taxon>
        <taxon>Actinomycetes</taxon>
        <taxon>Micrococcales</taxon>
        <taxon>Microbacteriaceae</taxon>
        <taxon>Agromyces</taxon>
    </lineage>
</organism>
<feature type="transmembrane region" description="Helical" evidence="1">
    <location>
        <begin position="795"/>
        <end position="817"/>
    </location>
</feature>
<dbReference type="InterPro" id="IPR009081">
    <property type="entry name" value="PP-bd_ACP"/>
</dbReference>
<reference evidence="5 6" key="1">
    <citation type="submission" date="2023-07" db="EMBL/GenBank/DDBJ databases">
        <title>Comparative genomics of wheat-associated soil bacteria to identify genetic determinants of phenazine resistance.</title>
        <authorList>
            <person name="Mouncey N."/>
        </authorList>
    </citation>
    <scope>NUCLEOTIDE SEQUENCE [LARGE SCALE GENOMIC DNA]</scope>
    <source>
        <strain evidence="5 6">V3I3</strain>
    </source>
</reference>
<dbReference type="InterPro" id="IPR000873">
    <property type="entry name" value="AMP-dep_synth/lig_dom"/>
</dbReference>
<keyword evidence="1" id="KW-0472">Membrane</keyword>
<name>A0ABU0RC60_9MICO</name>
<evidence type="ECO:0000313" key="5">
    <source>
        <dbReference type="EMBL" id="MDQ0895342.1"/>
    </source>
</evidence>
<evidence type="ECO:0000259" key="3">
    <source>
        <dbReference type="Pfam" id="PF00550"/>
    </source>
</evidence>
<feature type="transmembrane region" description="Helical" evidence="1">
    <location>
        <begin position="829"/>
        <end position="849"/>
    </location>
</feature>
<accession>A0ABU0RC60</accession>
<feature type="transmembrane region" description="Helical" evidence="1">
    <location>
        <begin position="632"/>
        <end position="650"/>
    </location>
</feature>
<feature type="transmembrane region" description="Helical" evidence="1">
    <location>
        <begin position="705"/>
        <end position="728"/>
    </location>
</feature>
<evidence type="ECO:0000259" key="4">
    <source>
        <dbReference type="Pfam" id="PF01757"/>
    </source>
</evidence>
<dbReference type="GO" id="GO:0016874">
    <property type="term" value="F:ligase activity"/>
    <property type="evidence" value="ECO:0007669"/>
    <property type="project" value="UniProtKB-KW"/>
</dbReference>
<proteinExistence type="predicted"/>
<gene>
    <name evidence="5" type="ORF">QFZ26_002897</name>
</gene>
<dbReference type="SUPFAM" id="SSF47336">
    <property type="entry name" value="ACP-like"/>
    <property type="match status" value="1"/>
</dbReference>
<dbReference type="Gene3D" id="1.10.1200.10">
    <property type="entry name" value="ACP-like"/>
    <property type="match status" value="1"/>
</dbReference>
<dbReference type="SUPFAM" id="SSF56801">
    <property type="entry name" value="Acetyl-CoA synthetase-like"/>
    <property type="match status" value="1"/>
</dbReference>
<feature type="domain" description="AMP-dependent synthetase/ligase" evidence="2">
    <location>
        <begin position="21"/>
        <end position="333"/>
    </location>
</feature>
<dbReference type="Pfam" id="PF01757">
    <property type="entry name" value="Acyl_transf_3"/>
    <property type="match status" value="1"/>
</dbReference>
<dbReference type="EMBL" id="JAUSYY010000001">
    <property type="protein sequence ID" value="MDQ0895342.1"/>
    <property type="molecule type" value="Genomic_DNA"/>
</dbReference>
<comment type="caution">
    <text evidence="5">The sequence shown here is derived from an EMBL/GenBank/DDBJ whole genome shotgun (WGS) entry which is preliminary data.</text>
</comment>
<keyword evidence="5" id="KW-0436">Ligase</keyword>
<dbReference type="InterPro" id="IPR036736">
    <property type="entry name" value="ACP-like_sf"/>
</dbReference>
<keyword evidence="1" id="KW-1133">Transmembrane helix</keyword>
<evidence type="ECO:0000256" key="1">
    <source>
        <dbReference type="SAM" id="Phobius"/>
    </source>
</evidence>
<keyword evidence="1" id="KW-0812">Transmembrane</keyword>